<dbReference type="EMBL" id="PDXA01000014">
    <property type="protein sequence ID" value="RYN52289.1"/>
    <property type="molecule type" value="Genomic_DNA"/>
</dbReference>
<accession>A0A4Q4MJY2</accession>
<evidence type="ECO:0000256" key="1">
    <source>
        <dbReference type="SAM" id="Coils"/>
    </source>
</evidence>
<keyword evidence="1" id="KW-0175">Coiled coil</keyword>
<feature type="coiled-coil region" evidence="1">
    <location>
        <begin position="173"/>
        <end position="200"/>
    </location>
</feature>
<protein>
    <submittedName>
        <fullName evidence="2">Uncharacterized protein</fullName>
    </submittedName>
</protein>
<name>A0A4Q4MJY2_9PLEO</name>
<evidence type="ECO:0000313" key="2">
    <source>
        <dbReference type="EMBL" id="RYN52289.1"/>
    </source>
</evidence>
<gene>
    <name evidence="2" type="ORF">AA0114_g5021</name>
</gene>
<feature type="coiled-coil region" evidence="1">
    <location>
        <begin position="66"/>
        <end position="121"/>
    </location>
</feature>
<dbReference type="AlphaFoldDB" id="A0A4Q4MJY2"/>
<reference evidence="3" key="1">
    <citation type="journal article" date="2019" name="bioRxiv">
        <title>Genomics, evolutionary history and diagnostics of the Alternaria alternata species group including apple and Asian pear pathotypes.</title>
        <authorList>
            <person name="Armitage A.D."/>
            <person name="Cockerton H.M."/>
            <person name="Sreenivasaprasad S."/>
            <person name="Woodhall J.W."/>
            <person name="Lane C.R."/>
            <person name="Harrison R.J."/>
            <person name="Clarkson J.P."/>
        </authorList>
    </citation>
    <scope>NUCLEOTIDE SEQUENCE [LARGE SCALE GENOMIC DNA]</scope>
    <source>
        <strain evidence="3">FERA 1082</strain>
    </source>
</reference>
<dbReference type="Proteomes" id="UP000292402">
    <property type="component" value="Unassembled WGS sequence"/>
</dbReference>
<proteinExistence type="predicted"/>
<comment type="caution">
    <text evidence="2">The sequence shown here is derived from an EMBL/GenBank/DDBJ whole genome shotgun (WGS) entry which is preliminary data.</text>
</comment>
<evidence type="ECO:0000313" key="3">
    <source>
        <dbReference type="Proteomes" id="UP000292402"/>
    </source>
</evidence>
<organism evidence="2 3">
    <name type="scientific">Alternaria tenuissima</name>
    <dbReference type="NCBI Taxonomy" id="119927"/>
    <lineage>
        <taxon>Eukaryota</taxon>
        <taxon>Fungi</taxon>
        <taxon>Dikarya</taxon>
        <taxon>Ascomycota</taxon>
        <taxon>Pezizomycotina</taxon>
        <taxon>Dothideomycetes</taxon>
        <taxon>Pleosporomycetidae</taxon>
        <taxon>Pleosporales</taxon>
        <taxon>Pleosporineae</taxon>
        <taxon>Pleosporaceae</taxon>
        <taxon>Alternaria</taxon>
        <taxon>Alternaria sect. Alternaria</taxon>
        <taxon>Alternaria alternata complex</taxon>
    </lineage>
</organism>
<sequence>MADPETQAFGLAILEAYEASQSAIGASCTVTANTGTTASLLHGEPPRPSRDVSDIFPGLLPFVARNQWLEKRNQELLNEKADSDQKRIAAEVKLAAITLEMKETLKEIENKTMALKKCEEELRIKTLKTRRNFPTVRPNADIYDAIQSLGDWMEDAKYCEPTIKIIKLQAHVHAEKEKHRKKYSRQMRVLNENAEELKQSATRHVTIARALGEERAVFDEEQEKWRMQKAQELEGTELEAVQELWLSTQEERVKAEVKKQTEIEVQRTMEPHIRAECAKAQEEG</sequence>